<dbReference type="EMBL" id="FONZ01000002">
    <property type="protein sequence ID" value="SFF02021.1"/>
    <property type="molecule type" value="Genomic_DNA"/>
</dbReference>
<dbReference type="GO" id="GO:0005737">
    <property type="term" value="C:cytoplasm"/>
    <property type="evidence" value="ECO:0007669"/>
    <property type="project" value="UniProtKB-SubCell"/>
</dbReference>
<dbReference type="NCBIfam" id="NF002995">
    <property type="entry name" value="PRK03759.1"/>
    <property type="match status" value="1"/>
</dbReference>
<feature type="active site" evidence="10 11">
    <location>
        <position position="128"/>
    </location>
</feature>
<feature type="binding site" evidence="10">
    <location>
        <position position="128"/>
    </location>
    <ligand>
        <name>Mn(2+)</name>
        <dbReference type="ChEBI" id="CHEBI:29035"/>
    </ligand>
</feature>
<dbReference type="Pfam" id="PF00293">
    <property type="entry name" value="NUDIX"/>
    <property type="match status" value="1"/>
</dbReference>
<evidence type="ECO:0000256" key="4">
    <source>
        <dbReference type="ARBA" id="ARBA00022490"/>
    </source>
</evidence>
<evidence type="ECO:0000256" key="7">
    <source>
        <dbReference type="ARBA" id="ARBA00023211"/>
    </source>
</evidence>
<evidence type="ECO:0000256" key="8">
    <source>
        <dbReference type="ARBA" id="ARBA00023229"/>
    </source>
</evidence>
<comment type="subcellular location">
    <subcellularLocation>
        <location evidence="10">Cytoplasm</location>
    </subcellularLocation>
</comment>
<reference evidence="14" key="1">
    <citation type="submission" date="2016-10" db="EMBL/GenBank/DDBJ databases">
        <authorList>
            <person name="Varghese N."/>
            <person name="Submissions S."/>
        </authorList>
    </citation>
    <scope>NUCLEOTIDE SEQUENCE [LARGE SCALE GENOMIC DNA]</scope>
    <source>
        <strain evidence="14">DSM 19083</strain>
    </source>
</reference>
<evidence type="ECO:0000256" key="10">
    <source>
        <dbReference type="HAMAP-Rule" id="MF_00202"/>
    </source>
</evidence>
<dbReference type="EC" id="5.3.3.2" evidence="3 10"/>
<evidence type="ECO:0000256" key="11">
    <source>
        <dbReference type="PIRSR" id="PIRSR018427-1"/>
    </source>
</evidence>
<sequence>MTTTADQAAHPPATEDHVLLLDEDGRHIGQMPRALVHGTDTPLHLAFSCYVFGPDGALLLTRRALTKRTWPGVWTNSFCGHPRTDETMLEAIERHAEHELGMTVTGIQLALPDFRYRAVDANGVVENEMCPVYLATVGSEPVPNPDEVMELAWGAPADVGRAIAATPWVFSPWMVKQIHALAELEDAPPSGGER</sequence>
<accession>A0A1I2FBW3</accession>
<feature type="binding site" evidence="10">
    <location>
        <position position="81"/>
    </location>
    <ligand>
        <name>Mn(2+)</name>
        <dbReference type="ChEBI" id="CHEBI:29035"/>
    </ligand>
</feature>
<comment type="catalytic activity">
    <reaction evidence="10">
        <text>isopentenyl diphosphate = dimethylallyl diphosphate</text>
        <dbReference type="Rhea" id="RHEA:23284"/>
        <dbReference type="ChEBI" id="CHEBI:57623"/>
        <dbReference type="ChEBI" id="CHEBI:128769"/>
        <dbReference type="EC" id="5.3.3.2"/>
    </reaction>
</comment>
<comment type="cofactor">
    <cofactor evidence="10">
        <name>Mg(2+)</name>
        <dbReference type="ChEBI" id="CHEBI:18420"/>
    </cofactor>
    <text evidence="10">Binds 1 Mg(2+) ion per subunit. The magnesium ion binds only when substrate is bound.</text>
</comment>
<evidence type="ECO:0000313" key="14">
    <source>
        <dbReference type="Proteomes" id="UP000198520"/>
    </source>
</evidence>
<dbReference type="SUPFAM" id="SSF55811">
    <property type="entry name" value="Nudix"/>
    <property type="match status" value="1"/>
</dbReference>
<feature type="binding site" evidence="10">
    <location>
        <position position="44"/>
    </location>
    <ligand>
        <name>Mn(2+)</name>
        <dbReference type="ChEBI" id="CHEBI:29035"/>
    </ligand>
</feature>
<comment type="function">
    <text evidence="10">Catalyzes the 1,3-allylic rearrangement of the homoallylic substrate isopentenyl (IPP) to its highly electrophilic allylic isomer, dimethylallyl diphosphate (DMAPP).</text>
</comment>
<dbReference type="GO" id="GO:0008299">
    <property type="term" value="P:isoprenoid biosynthetic process"/>
    <property type="evidence" value="ECO:0007669"/>
    <property type="project" value="UniProtKB-UniRule"/>
</dbReference>
<dbReference type="Gene3D" id="3.90.79.10">
    <property type="entry name" value="Nucleoside Triphosphate Pyrophosphohydrolase"/>
    <property type="match status" value="1"/>
</dbReference>
<dbReference type="GO" id="GO:0004452">
    <property type="term" value="F:isopentenyl-diphosphate delta-isomerase activity"/>
    <property type="evidence" value="ECO:0007669"/>
    <property type="project" value="UniProtKB-UniRule"/>
</dbReference>
<keyword evidence="6 10" id="KW-0460">Magnesium</keyword>
<feature type="binding site" evidence="10">
    <location>
        <position position="99"/>
    </location>
    <ligand>
        <name>Mg(2+)</name>
        <dbReference type="ChEBI" id="CHEBI:18420"/>
    </ligand>
</feature>
<dbReference type="PANTHER" id="PTHR10885:SF0">
    <property type="entry name" value="ISOPENTENYL-DIPHOSPHATE DELTA-ISOMERASE"/>
    <property type="match status" value="1"/>
</dbReference>
<evidence type="ECO:0000256" key="6">
    <source>
        <dbReference type="ARBA" id="ARBA00022842"/>
    </source>
</evidence>
<evidence type="ECO:0000256" key="9">
    <source>
        <dbReference type="ARBA" id="ARBA00023235"/>
    </source>
</evidence>
<dbReference type="InterPro" id="IPR000086">
    <property type="entry name" value="NUDIX_hydrolase_dom"/>
</dbReference>
<name>A0A1I2FBW3_9MICO</name>
<keyword evidence="4 10" id="KW-0963">Cytoplasm</keyword>
<feature type="active site" evidence="10 11">
    <location>
        <position position="79"/>
    </location>
</feature>
<evidence type="ECO:0000256" key="2">
    <source>
        <dbReference type="ARBA" id="ARBA00007579"/>
    </source>
</evidence>
<gene>
    <name evidence="10" type="primary">idi</name>
    <name evidence="13" type="ORF">SAMN04488035_1205</name>
</gene>
<comment type="pathway">
    <text evidence="1 10">Isoprenoid biosynthesis; dimethylallyl diphosphate biosynthesis; dimethylallyl diphosphate from isopentenyl diphosphate: step 1/1.</text>
</comment>
<evidence type="ECO:0000313" key="13">
    <source>
        <dbReference type="EMBL" id="SFF02021.1"/>
    </source>
</evidence>
<dbReference type="PROSITE" id="PS51462">
    <property type="entry name" value="NUDIX"/>
    <property type="match status" value="1"/>
</dbReference>
<dbReference type="GO" id="GO:0050992">
    <property type="term" value="P:dimethylallyl diphosphate biosynthetic process"/>
    <property type="evidence" value="ECO:0007669"/>
    <property type="project" value="UniProtKB-UniRule"/>
</dbReference>
<evidence type="ECO:0000256" key="3">
    <source>
        <dbReference type="ARBA" id="ARBA00012057"/>
    </source>
</evidence>
<dbReference type="NCBIfam" id="TIGR02150">
    <property type="entry name" value="IPP_isom_1"/>
    <property type="match status" value="1"/>
</dbReference>
<comment type="similarity">
    <text evidence="2 10">Belongs to the IPP isomerase type 1 family.</text>
</comment>
<dbReference type="InterPro" id="IPR056375">
    <property type="entry name" value="Idi_bact"/>
</dbReference>
<comment type="cofactor">
    <cofactor evidence="10">
        <name>Mn(2+)</name>
        <dbReference type="ChEBI" id="CHEBI:29035"/>
    </cofactor>
    <text evidence="10">Binds 1 Mn(2+) ion per subunit.</text>
</comment>
<dbReference type="InterPro" id="IPR011876">
    <property type="entry name" value="IsopentenylPP_isomerase_typ1"/>
</dbReference>
<dbReference type="GO" id="GO:0046872">
    <property type="term" value="F:metal ion binding"/>
    <property type="evidence" value="ECO:0007669"/>
    <property type="project" value="UniProtKB-KW"/>
</dbReference>
<dbReference type="HAMAP" id="MF_00202">
    <property type="entry name" value="Idi"/>
    <property type="match status" value="1"/>
</dbReference>
<dbReference type="CDD" id="cd02885">
    <property type="entry name" value="NUDIX_IPP_Isomerase"/>
    <property type="match status" value="1"/>
</dbReference>
<dbReference type="Proteomes" id="UP000198520">
    <property type="component" value="Unassembled WGS sequence"/>
</dbReference>
<proteinExistence type="inferred from homology"/>
<feature type="binding site" evidence="10">
    <location>
        <position position="126"/>
    </location>
    <ligand>
        <name>Mn(2+)</name>
        <dbReference type="ChEBI" id="CHEBI:29035"/>
    </ligand>
</feature>
<keyword evidence="5 10" id="KW-0479">Metal-binding</keyword>
<dbReference type="FunFam" id="3.90.79.10:FF:000009">
    <property type="entry name" value="Isopentenyl-diphosphate Delta-isomerase"/>
    <property type="match status" value="1"/>
</dbReference>
<evidence type="ECO:0000256" key="5">
    <source>
        <dbReference type="ARBA" id="ARBA00022723"/>
    </source>
</evidence>
<dbReference type="RefSeq" id="WP_093376148.1">
    <property type="nucleotide sequence ID" value="NZ_BNAN01000002.1"/>
</dbReference>
<feature type="binding site" evidence="10">
    <location>
        <position position="37"/>
    </location>
    <ligand>
        <name>Mn(2+)</name>
        <dbReference type="ChEBI" id="CHEBI:29035"/>
    </ligand>
</feature>
<keyword evidence="7 10" id="KW-0464">Manganese</keyword>
<feature type="domain" description="Nudix hydrolase" evidence="12">
    <location>
        <begin position="42"/>
        <end position="176"/>
    </location>
</feature>
<dbReference type="AlphaFoldDB" id="A0A1I2FBW3"/>
<keyword evidence="14" id="KW-1185">Reference proteome</keyword>
<organism evidence="13 14">
    <name type="scientific">Flavimobilis marinus</name>
    <dbReference type="NCBI Taxonomy" id="285351"/>
    <lineage>
        <taxon>Bacteria</taxon>
        <taxon>Bacillati</taxon>
        <taxon>Actinomycetota</taxon>
        <taxon>Actinomycetes</taxon>
        <taxon>Micrococcales</taxon>
        <taxon>Jonesiaceae</taxon>
        <taxon>Flavimobilis</taxon>
    </lineage>
</organism>
<dbReference type="UniPathway" id="UPA00059">
    <property type="reaction ID" value="UER00104"/>
</dbReference>
<dbReference type="STRING" id="285351.SAMN04488035_1205"/>
<dbReference type="PIRSF" id="PIRSF018427">
    <property type="entry name" value="Isopntndiph_ism"/>
    <property type="match status" value="1"/>
</dbReference>
<evidence type="ECO:0000256" key="1">
    <source>
        <dbReference type="ARBA" id="ARBA00004826"/>
    </source>
</evidence>
<protein>
    <recommendedName>
        <fullName evidence="3 10">Isopentenyl-diphosphate Delta-isomerase</fullName>
        <shortName evidence="10">IPP isomerase</shortName>
        <ecNumber evidence="3 10">5.3.3.2</ecNumber>
    </recommendedName>
    <alternativeName>
        <fullName evidence="10">IPP:DMAPP isomerase</fullName>
    </alternativeName>
    <alternativeName>
        <fullName evidence="10">Isopentenyl pyrophosphate isomerase</fullName>
    </alternativeName>
</protein>
<dbReference type="InterPro" id="IPR015797">
    <property type="entry name" value="NUDIX_hydrolase-like_dom_sf"/>
</dbReference>
<keyword evidence="9 10" id="KW-0413">Isomerase</keyword>
<dbReference type="OrthoDB" id="9809458at2"/>
<dbReference type="PANTHER" id="PTHR10885">
    <property type="entry name" value="ISOPENTENYL-DIPHOSPHATE DELTA-ISOMERASE"/>
    <property type="match status" value="1"/>
</dbReference>
<keyword evidence="8 10" id="KW-0414">Isoprene biosynthesis</keyword>
<evidence type="ECO:0000259" key="12">
    <source>
        <dbReference type="PROSITE" id="PS51462"/>
    </source>
</evidence>